<feature type="domain" description="AB hydrolase-1" evidence="2">
    <location>
        <begin position="24"/>
        <end position="273"/>
    </location>
</feature>
<dbReference type="OrthoDB" id="9773293at2"/>
<dbReference type="InterPro" id="IPR029058">
    <property type="entry name" value="AB_hydrolase_fold"/>
</dbReference>
<dbReference type="Proteomes" id="UP000274271">
    <property type="component" value="Unassembled WGS sequence"/>
</dbReference>
<dbReference type="SUPFAM" id="SSF53474">
    <property type="entry name" value="alpha/beta-Hydrolases"/>
    <property type="match status" value="1"/>
</dbReference>
<proteinExistence type="predicted"/>
<name>A0A3P1CQ84_9BACT</name>
<protein>
    <submittedName>
        <fullName evidence="3">Alpha/beta hydrolase</fullName>
    </submittedName>
</protein>
<keyword evidence="4" id="KW-1185">Reference proteome</keyword>
<dbReference type="InterPro" id="IPR000639">
    <property type="entry name" value="Epox_hydrolase-like"/>
</dbReference>
<dbReference type="PANTHER" id="PTHR43329">
    <property type="entry name" value="EPOXIDE HYDROLASE"/>
    <property type="match status" value="1"/>
</dbReference>
<dbReference type="EMBL" id="RQJP01000002">
    <property type="protein sequence ID" value="RRB15435.1"/>
    <property type="molecule type" value="Genomic_DNA"/>
</dbReference>
<keyword evidence="1 3" id="KW-0378">Hydrolase</keyword>
<gene>
    <name evidence="3" type="ORF">EHT87_12980</name>
</gene>
<dbReference type="PRINTS" id="PR00111">
    <property type="entry name" value="ABHYDROLASE"/>
</dbReference>
<evidence type="ECO:0000313" key="4">
    <source>
        <dbReference type="Proteomes" id="UP000274271"/>
    </source>
</evidence>
<dbReference type="InterPro" id="IPR000073">
    <property type="entry name" value="AB_hydrolase_1"/>
</dbReference>
<sequence length="287" mass="33246">MHSRFVNTNHIRLHLKEDGPVDGPLVILLHGFPEFWYAWRYQIPALAAAGFRVWAPDQRGYNLSDKPLAVSDYTIDKLGDDVLGLMDAAQVQQATVIGHDWGGGVAWWLAMTHPERLHRVVCLNMPHLAVMLRAIRNRPRQMLRSWYVGFFQLPRLPEWLARLGNWWAPVWAMRQTSRAGTFPDADLPNYRQAWAQPGPTGQPAMRTMINWYRAFVRQRPALPAHTRITIPLLLIWGVRDRFLTRPLAQSSIELCDQGELLFIEEATHWVQHEFAEQVNQLIISRIR</sequence>
<dbReference type="Gene3D" id="3.40.50.1820">
    <property type="entry name" value="alpha/beta hydrolase"/>
    <property type="match status" value="1"/>
</dbReference>
<evidence type="ECO:0000256" key="1">
    <source>
        <dbReference type="ARBA" id="ARBA00022801"/>
    </source>
</evidence>
<dbReference type="GO" id="GO:0016787">
    <property type="term" value="F:hydrolase activity"/>
    <property type="evidence" value="ECO:0007669"/>
    <property type="project" value="UniProtKB-KW"/>
</dbReference>
<accession>A0A3P1CQ84</accession>
<dbReference type="RefSeq" id="WP_124907039.1">
    <property type="nucleotide sequence ID" value="NZ_RQJP01000002.1"/>
</dbReference>
<dbReference type="PRINTS" id="PR00412">
    <property type="entry name" value="EPOXHYDRLASE"/>
</dbReference>
<organism evidence="3 4">
    <name type="scientific">Larkinella knui</name>
    <dbReference type="NCBI Taxonomy" id="2025310"/>
    <lineage>
        <taxon>Bacteria</taxon>
        <taxon>Pseudomonadati</taxon>
        <taxon>Bacteroidota</taxon>
        <taxon>Cytophagia</taxon>
        <taxon>Cytophagales</taxon>
        <taxon>Spirosomataceae</taxon>
        <taxon>Larkinella</taxon>
    </lineage>
</organism>
<evidence type="ECO:0000313" key="3">
    <source>
        <dbReference type="EMBL" id="RRB15435.1"/>
    </source>
</evidence>
<comment type="caution">
    <text evidence="3">The sequence shown here is derived from an EMBL/GenBank/DDBJ whole genome shotgun (WGS) entry which is preliminary data.</text>
</comment>
<dbReference type="Pfam" id="PF00561">
    <property type="entry name" value="Abhydrolase_1"/>
    <property type="match status" value="1"/>
</dbReference>
<dbReference type="AlphaFoldDB" id="A0A3P1CQ84"/>
<reference evidence="3 4" key="1">
    <citation type="submission" date="2018-11" db="EMBL/GenBank/DDBJ databases">
        <authorList>
            <person name="Zhou Z."/>
            <person name="Wang G."/>
        </authorList>
    </citation>
    <scope>NUCLEOTIDE SEQUENCE [LARGE SCALE GENOMIC DNA]</scope>
    <source>
        <strain evidence="3 4">KCTC42998</strain>
    </source>
</reference>
<evidence type="ECO:0000259" key="2">
    <source>
        <dbReference type="Pfam" id="PF00561"/>
    </source>
</evidence>